<dbReference type="EMBL" id="KQ435794">
    <property type="protein sequence ID" value="KOX74025.1"/>
    <property type="molecule type" value="Genomic_DNA"/>
</dbReference>
<keyword evidence="8 9" id="KW-0472">Membrane</keyword>
<comment type="subcellular location">
    <subcellularLocation>
        <location evidence="9">Mitochondrion</location>
    </subcellularLocation>
    <subcellularLocation>
        <location evidence="9">Mitochondrion inner membrane</location>
    </subcellularLocation>
</comment>
<dbReference type="Pfam" id="PF05405">
    <property type="entry name" value="Mt_ATP-synt_B"/>
    <property type="match status" value="1"/>
</dbReference>
<dbReference type="OrthoDB" id="67388at2759"/>
<evidence type="ECO:0000256" key="8">
    <source>
        <dbReference type="ARBA" id="ARBA00023136"/>
    </source>
</evidence>
<proteinExistence type="inferred from homology"/>
<keyword evidence="6 9" id="KW-0406">Ion transport</keyword>
<evidence type="ECO:0000256" key="6">
    <source>
        <dbReference type="ARBA" id="ARBA00023065"/>
    </source>
</evidence>
<keyword evidence="4 9" id="KW-0375">Hydrogen ion transport</keyword>
<dbReference type="STRING" id="166423.A0A0M8ZZ25"/>
<evidence type="ECO:0000256" key="1">
    <source>
        <dbReference type="ARBA" id="ARBA00007479"/>
    </source>
</evidence>
<comment type="function">
    <text evidence="9">Subunit b, of the mitochondrial membrane ATP synthase complex (F(1)F(0) ATP synthase or Complex V) that produces ATP from ADP in the presence of a proton gradient across the membrane which is generated by electron transport complexes of the respiratory chain. ATP synthase complex consist of a soluble F(1) head domain - the catalytic core - and a membrane F(1) domain - the membrane proton channel. These two domains are linked by a central stalk rotating inside the F(1) region and a stationary peripheral stalk. During catalysis, ATP synthesis in the catalytic domain of F(1) is coupled via a rotary mechanism of the central stalk subunits to proton translocation. In vivo, can only synthesize ATP although its ATP hydrolase activity can be activated artificially in vitro. Part of the complex F(0) domain. Part of the complex F(0) domain and the peripheric stalk, which acts as a stator to hold the catalytic alpha(3)beta(3) subcomplex and subunit a/ATP6 static relative to the rotary elements.</text>
</comment>
<comment type="subunit">
    <text evidence="9">F-type ATPases have 2 components, CF(1) - the catalytic core - and CF(0) - the membrane proton channel. CF(1) and CF(0) have multiple subunits.</text>
</comment>
<name>A0A0M8ZZ25_9HYME</name>
<dbReference type="InterPro" id="IPR013837">
    <property type="entry name" value="ATP_synth_F0_suB"/>
</dbReference>
<evidence type="ECO:0000313" key="11">
    <source>
        <dbReference type="Proteomes" id="UP000053105"/>
    </source>
</evidence>
<keyword evidence="11" id="KW-1185">Reference proteome</keyword>
<dbReference type="PANTHER" id="PTHR12733:SF3">
    <property type="entry name" value="ATP SYNTHASE F(0) COMPLEX SUBUNIT B1, MITOCHONDRIAL"/>
    <property type="match status" value="1"/>
</dbReference>
<dbReference type="PANTHER" id="PTHR12733">
    <property type="entry name" value="MITOCHONDRIAL ATP SYNTHASE B CHAIN"/>
    <property type="match status" value="1"/>
</dbReference>
<keyword evidence="3 9" id="KW-0138">CF(0)</keyword>
<organism evidence="10 11">
    <name type="scientific">Melipona quadrifasciata</name>
    <dbReference type="NCBI Taxonomy" id="166423"/>
    <lineage>
        <taxon>Eukaryota</taxon>
        <taxon>Metazoa</taxon>
        <taxon>Ecdysozoa</taxon>
        <taxon>Arthropoda</taxon>
        <taxon>Hexapoda</taxon>
        <taxon>Insecta</taxon>
        <taxon>Pterygota</taxon>
        <taxon>Neoptera</taxon>
        <taxon>Endopterygota</taxon>
        <taxon>Hymenoptera</taxon>
        <taxon>Apocrita</taxon>
        <taxon>Aculeata</taxon>
        <taxon>Apoidea</taxon>
        <taxon>Anthophila</taxon>
        <taxon>Apidae</taxon>
        <taxon>Melipona</taxon>
    </lineage>
</organism>
<protein>
    <recommendedName>
        <fullName evidence="9">ATP synthase subunit b</fullName>
    </recommendedName>
</protein>
<dbReference type="AlphaFoldDB" id="A0A0M8ZZ25"/>
<evidence type="ECO:0000313" key="10">
    <source>
        <dbReference type="EMBL" id="KOX74025.1"/>
    </source>
</evidence>
<dbReference type="Gene3D" id="1.20.5.2210">
    <property type="match status" value="1"/>
</dbReference>
<dbReference type="GO" id="GO:0046933">
    <property type="term" value="F:proton-transporting ATP synthase activity, rotational mechanism"/>
    <property type="evidence" value="ECO:0007669"/>
    <property type="project" value="TreeGrafter"/>
</dbReference>
<evidence type="ECO:0000256" key="7">
    <source>
        <dbReference type="ARBA" id="ARBA00023128"/>
    </source>
</evidence>
<evidence type="ECO:0000256" key="5">
    <source>
        <dbReference type="ARBA" id="ARBA00022792"/>
    </source>
</evidence>
<keyword evidence="7 9" id="KW-0496">Mitochondrion</keyword>
<evidence type="ECO:0000256" key="9">
    <source>
        <dbReference type="RuleBase" id="RU368017"/>
    </source>
</evidence>
<evidence type="ECO:0000256" key="2">
    <source>
        <dbReference type="ARBA" id="ARBA00022448"/>
    </source>
</evidence>
<keyword evidence="2 9" id="KW-0813">Transport</keyword>
<reference evidence="10 11" key="1">
    <citation type="submission" date="2015-07" db="EMBL/GenBank/DDBJ databases">
        <title>The genome of Melipona quadrifasciata.</title>
        <authorList>
            <person name="Pan H."/>
            <person name="Kapheim K."/>
        </authorList>
    </citation>
    <scope>NUCLEOTIDE SEQUENCE [LARGE SCALE GENOMIC DNA]</scope>
    <source>
        <strain evidence="10">0111107301</strain>
        <tissue evidence="10">Whole body</tissue>
    </source>
</reference>
<dbReference type="Proteomes" id="UP000053105">
    <property type="component" value="Unassembled WGS sequence"/>
</dbReference>
<evidence type="ECO:0000256" key="4">
    <source>
        <dbReference type="ARBA" id="ARBA00022781"/>
    </source>
</evidence>
<keyword evidence="5 9" id="KW-0999">Mitochondrion inner membrane</keyword>
<sequence>MLSRLSFRHIPSQLKAITACGIQTSAVKSSSEPRPKRPIEAPRVRLGFIPDEWFQLFYPKTGVTGPYVFLTTFGTYLVSKEWYVLEDEYYTGLCLLSIFLFATYKLGPKLGAYLDKEIDSVENNLNSSREEEIADYNALIQDLEKEKWCSEAQMMIYDIKKQNVLMQLEANYRENLAIAYTEVKKILDYHSQIDGINRRISQKHMVQWITNSVLKAITPEQEKANLLQCIKDLETLSAKA</sequence>
<dbReference type="GO" id="GO:0045259">
    <property type="term" value="C:proton-transporting ATP synthase complex"/>
    <property type="evidence" value="ECO:0007669"/>
    <property type="project" value="UniProtKB-KW"/>
</dbReference>
<comment type="similarity">
    <text evidence="1 9">Belongs to the eukaryotic ATPase B chain family.</text>
</comment>
<dbReference type="GO" id="GO:0005743">
    <property type="term" value="C:mitochondrial inner membrane"/>
    <property type="evidence" value="ECO:0007669"/>
    <property type="project" value="UniProtKB-SubCell"/>
</dbReference>
<dbReference type="InterPro" id="IPR008688">
    <property type="entry name" value="ATP_synth_Bsub_B/MI25"/>
</dbReference>
<gene>
    <name evidence="10" type="ORF">WN51_14105</name>
</gene>
<accession>A0A0M8ZZ25</accession>
<evidence type="ECO:0000256" key="3">
    <source>
        <dbReference type="ARBA" id="ARBA00022547"/>
    </source>
</evidence>
<dbReference type="SUPFAM" id="SSF161060">
    <property type="entry name" value="ATP synthase B chain-like"/>
    <property type="match status" value="1"/>
</dbReference>